<dbReference type="BioCyc" id="MHAE859194:G1GR7-369-MONOMER"/>
<dbReference type="AlphaFoldDB" id="F6FH49"/>
<protein>
    <submittedName>
        <fullName evidence="1">Uncharacterized protein</fullName>
    </submittedName>
</protein>
<dbReference type="KEGG" id="mhf:MHF_0378"/>
<sequence>MSKLIPASLGVVGAGGLGMGGWMAFRPKITDPYKEKYKAAIIEEGSTLWNTKFTSMKGKTPINEKLKKASGTSGSEEARKAQHKEGCKEIYESSSKDNKYLSDFKLYCSKNNGDVITTGWISEAPTESIASSSKWHGKLTSLKNNKDKETNLSLKAIATKLTGDTFSKAQGDELKGWCDTQKGEIFLGDKDPSVQLIKNYCVEGNG</sequence>
<dbReference type="HOGENOM" id="CLU_096783_0_0_14"/>
<gene>
    <name evidence="1" type="ordered locus">MHF_0378</name>
</gene>
<reference evidence="1 2" key="1">
    <citation type="journal article" date="2011" name="J. Bacteriol.">
        <title>Complete genome sequences of two hemotropic Mycoplasmas, Mycoplasma haemofelis strain Ohio2 and Mycoplasma suis strain Illinois.</title>
        <authorList>
            <person name="Messick J.B."/>
            <person name="Santos A.P."/>
            <person name="Guimaraes A.M."/>
        </authorList>
    </citation>
    <scope>NUCLEOTIDE SEQUENCE [LARGE SCALE GENOMIC DNA]</scope>
    <source>
        <strain evidence="1 2">Ohio2</strain>
    </source>
</reference>
<name>F6FH49_MYCHI</name>
<organism evidence="1 2">
    <name type="scientific">Mycoplasma haemofelis (strain Ohio2)</name>
    <dbReference type="NCBI Taxonomy" id="859194"/>
    <lineage>
        <taxon>Bacteria</taxon>
        <taxon>Bacillati</taxon>
        <taxon>Mycoplasmatota</taxon>
        <taxon>Mollicutes</taxon>
        <taxon>Mycoplasmataceae</taxon>
        <taxon>Mycoplasma</taxon>
    </lineage>
</organism>
<dbReference type="Proteomes" id="UP000007952">
    <property type="component" value="Chromosome"/>
</dbReference>
<accession>F6FH49</accession>
<reference key="2">
    <citation type="submission" date="2011-05" db="EMBL/GenBank/DDBJ databases">
        <title>The Genome of Mycoplasma haemofelis Strain Ohio2, a pathogenic hemoplasma of the cat.</title>
        <authorList>
            <person name="Santos A.P."/>
            <person name="Guimaraes A.M.S."/>
            <person name="SanMiguel P.J."/>
            <person name="Martin S.W."/>
            <person name="Messick J.B."/>
        </authorList>
    </citation>
    <scope>NUCLEOTIDE SEQUENCE</scope>
    <source>
        <strain>Ohio2</strain>
    </source>
</reference>
<proteinExistence type="predicted"/>
<dbReference type="STRING" id="859194.MHF_0378"/>
<dbReference type="EMBL" id="CP002808">
    <property type="protein sequence ID" value="AEG72654.1"/>
    <property type="molecule type" value="Genomic_DNA"/>
</dbReference>
<evidence type="ECO:0000313" key="1">
    <source>
        <dbReference type="EMBL" id="AEG72654.1"/>
    </source>
</evidence>
<evidence type="ECO:0000313" key="2">
    <source>
        <dbReference type="Proteomes" id="UP000007952"/>
    </source>
</evidence>